<evidence type="ECO:0000313" key="5">
    <source>
        <dbReference type="EMBL" id="CAK0907806.1"/>
    </source>
</evidence>
<dbReference type="PROSITE" id="PS50800">
    <property type="entry name" value="SAP"/>
    <property type="match status" value="1"/>
</dbReference>
<sequence length="386" mass="43137">VPLDVLFVLADGGSHVLEGCYSGLGPTVQPCVFLEDLQTLTVDQLKDRLRKAGLSVSGLKDTLVARLLDCEFAKERQAWMNSFLNISWHVPPLLCRCHGCGALLDHATLSQHLTKKSMCPCYGGPARDETWGCAGCAAFYASEAALEEHQRSAHHRGRIEPHQVLDSEGEARDDRNWHGKHGRKGRQRVLYDLSRARCRCRRRRCPVGTEGRLHNSGRCRFGATFMIAHIAHVFRTRCGRPKKDSFFQQRWREHLERQERLRQLAPPAQRPPAMSPPAQSPPAPSPPLLLKKLPPPPAAPRTRPTPPRPPAPSPPLLLKKLPPLSAAPRTLVNRVKRMQSRDPDAREQWSALCVKHGGGVRDPARHDASFLQSFIARYHNGKKGTA</sequence>
<dbReference type="InterPro" id="IPR013087">
    <property type="entry name" value="Znf_C2H2_type"/>
</dbReference>
<comment type="caution">
    <text evidence="5">The sequence shown here is derived from an EMBL/GenBank/DDBJ whole genome shotgun (WGS) entry which is preliminary data.</text>
</comment>
<dbReference type="InterPro" id="IPR036361">
    <property type="entry name" value="SAP_dom_sf"/>
</dbReference>
<evidence type="ECO:0000259" key="4">
    <source>
        <dbReference type="PROSITE" id="PS50800"/>
    </source>
</evidence>
<feature type="non-terminal residue" evidence="5">
    <location>
        <position position="1"/>
    </location>
</feature>
<feature type="compositionally biased region" description="Pro residues" evidence="2">
    <location>
        <begin position="268"/>
        <end position="315"/>
    </location>
</feature>
<dbReference type="Proteomes" id="UP001189429">
    <property type="component" value="Unassembled WGS sequence"/>
</dbReference>
<gene>
    <name evidence="5" type="ORF">PCOR1329_LOCUS82697</name>
</gene>
<feature type="domain" description="C2H2-type" evidence="3">
    <location>
        <begin position="131"/>
        <end position="159"/>
    </location>
</feature>
<evidence type="ECO:0000259" key="3">
    <source>
        <dbReference type="PROSITE" id="PS50157"/>
    </source>
</evidence>
<dbReference type="PROSITE" id="PS00028">
    <property type="entry name" value="ZINC_FINGER_C2H2_1"/>
    <property type="match status" value="1"/>
</dbReference>
<protein>
    <recommendedName>
        <fullName evidence="7">SAP domain-containing protein</fullName>
    </recommendedName>
</protein>
<proteinExistence type="predicted"/>
<dbReference type="PROSITE" id="PS50157">
    <property type="entry name" value="ZINC_FINGER_C2H2_2"/>
    <property type="match status" value="1"/>
</dbReference>
<keyword evidence="6" id="KW-1185">Reference proteome</keyword>
<name>A0ABN9Y5H1_9DINO</name>
<dbReference type="Gene3D" id="1.10.720.30">
    <property type="entry name" value="SAP domain"/>
    <property type="match status" value="1"/>
</dbReference>
<keyword evidence="1" id="KW-0863">Zinc-finger</keyword>
<dbReference type="SUPFAM" id="SSF68906">
    <property type="entry name" value="SAP domain"/>
    <property type="match status" value="1"/>
</dbReference>
<keyword evidence="1" id="KW-0479">Metal-binding</keyword>
<dbReference type="InterPro" id="IPR003034">
    <property type="entry name" value="SAP_dom"/>
</dbReference>
<feature type="region of interest" description="Disordered" evidence="2">
    <location>
        <begin position="152"/>
        <end position="181"/>
    </location>
</feature>
<feature type="region of interest" description="Disordered" evidence="2">
    <location>
        <begin position="265"/>
        <end position="327"/>
    </location>
</feature>
<accession>A0ABN9Y5H1</accession>
<feature type="compositionally biased region" description="Basic and acidic residues" evidence="2">
    <location>
        <begin position="158"/>
        <end position="177"/>
    </location>
</feature>
<evidence type="ECO:0008006" key="7">
    <source>
        <dbReference type="Google" id="ProtNLM"/>
    </source>
</evidence>
<evidence type="ECO:0000256" key="2">
    <source>
        <dbReference type="SAM" id="MobiDB-lite"/>
    </source>
</evidence>
<keyword evidence="1" id="KW-0862">Zinc</keyword>
<dbReference type="SMART" id="SM00513">
    <property type="entry name" value="SAP"/>
    <property type="match status" value="1"/>
</dbReference>
<feature type="domain" description="SAP" evidence="4">
    <location>
        <begin position="37"/>
        <end position="71"/>
    </location>
</feature>
<dbReference type="EMBL" id="CAUYUJ010021920">
    <property type="protein sequence ID" value="CAK0907806.1"/>
    <property type="molecule type" value="Genomic_DNA"/>
</dbReference>
<dbReference type="Pfam" id="PF02037">
    <property type="entry name" value="SAP"/>
    <property type="match status" value="1"/>
</dbReference>
<feature type="compositionally biased region" description="Low complexity" evidence="2">
    <location>
        <begin position="316"/>
        <end position="327"/>
    </location>
</feature>
<reference evidence="5" key="1">
    <citation type="submission" date="2023-10" db="EMBL/GenBank/DDBJ databases">
        <authorList>
            <person name="Chen Y."/>
            <person name="Shah S."/>
            <person name="Dougan E. K."/>
            <person name="Thang M."/>
            <person name="Chan C."/>
        </authorList>
    </citation>
    <scope>NUCLEOTIDE SEQUENCE [LARGE SCALE GENOMIC DNA]</scope>
</reference>
<evidence type="ECO:0000256" key="1">
    <source>
        <dbReference type="PROSITE-ProRule" id="PRU00042"/>
    </source>
</evidence>
<evidence type="ECO:0000313" key="6">
    <source>
        <dbReference type="Proteomes" id="UP001189429"/>
    </source>
</evidence>
<organism evidence="5 6">
    <name type="scientific">Prorocentrum cordatum</name>
    <dbReference type="NCBI Taxonomy" id="2364126"/>
    <lineage>
        <taxon>Eukaryota</taxon>
        <taxon>Sar</taxon>
        <taxon>Alveolata</taxon>
        <taxon>Dinophyceae</taxon>
        <taxon>Prorocentrales</taxon>
        <taxon>Prorocentraceae</taxon>
        <taxon>Prorocentrum</taxon>
    </lineage>
</organism>